<reference evidence="1" key="1">
    <citation type="submission" date="2018-05" db="EMBL/GenBank/DDBJ databases">
        <authorList>
            <person name="Lanie J.A."/>
            <person name="Ng W.-L."/>
            <person name="Kazmierczak K.M."/>
            <person name="Andrzejewski T.M."/>
            <person name="Davidsen T.M."/>
            <person name="Wayne K.J."/>
            <person name="Tettelin H."/>
            <person name="Glass J.I."/>
            <person name="Rusch D."/>
            <person name="Podicherti R."/>
            <person name="Tsui H.-C.T."/>
            <person name="Winkler M.E."/>
        </authorList>
    </citation>
    <scope>NUCLEOTIDE SEQUENCE</scope>
</reference>
<name>A0A381NTS5_9ZZZZ</name>
<organism evidence="1">
    <name type="scientific">marine metagenome</name>
    <dbReference type="NCBI Taxonomy" id="408172"/>
    <lineage>
        <taxon>unclassified sequences</taxon>
        <taxon>metagenomes</taxon>
        <taxon>ecological metagenomes</taxon>
    </lineage>
</organism>
<protein>
    <submittedName>
        <fullName evidence="1">Uncharacterized protein</fullName>
    </submittedName>
</protein>
<dbReference type="AlphaFoldDB" id="A0A381NTS5"/>
<accession>A0A381NTS5</accession>
<dbReference type="EMBL" id="UINC01000589">
    <property type="protein sequence ID" value="SUZ57960.1"/>
    <property type="molecule type" value="Genomic_DNA"/>
</dbReference>
<proteinExistence type="predicted"/>
<gene>
    <name evidence="1" type="ORF">METZ01_LOCUS10814</name>
</gene>
<sequence>MKGLIGLSPTTLVQLTSYNDIQAWDGSQDSWPSLPEQFVERETVRVLNPMPQRTKNVIPVEDRRPVYGYREFIISPNDLSEFVTCSENGIWPRIKPMGASKELRDIEMPYRSRRIELTKTTKVNLMTSLDIDH</sequence>
<evidence type="ECO:0000313" key="1">
    <source>
        <dbReference type="EMBL" id="SUZ57960.1"/>
    </source>
</evidence>